<protein>
    <submittedName>
        <fullName evidence="2">Uncharacterized protein</fullName>
    </submittedName>
</protein>
<dbReference type="EMBL" id="CAJOBA010055505">
    <property type="protein sequence ID" value="CAF4284254.1"/>
    <property type="molecule type" value="Genomic_DNA"/>
</dbReference>
<dbReference type="Proteomes" id="UP000677228">
    <property type="component" value="Unassembled WGS sequence"/>
</dbReference>
<organism evidence="2 5">
    <name type="scientific">Didymodactylos carnosus</name>
    <dbReference type="NCBI Taxonomy" id="1234261"/>
    <lineage>
        <taxon>Eukaryota</taxon>
        <taxon>Metazoa</taxon>
        <taxon>Spiralia</taxon>
        <taxon>Gnathifera</taxon>
        <taxon>Rotifera</taxon>
        <taxon>Eurotatoria</taxon>
        <taxon>Bdelloidea</taxon>
        <taxon>Philodinida</taxon>
        <taxon>Philodinidae</taxon>
        <taxon>Didymodactylos</taxon>
    </lineage>
</organism>
<gene>
    <name evidence="2" type="ORF">GPM918_LOCUS40575</name>
    <name evidence="1" type="ORF">OVA965_LOCUS36692</name>
    <name evidence="4" type="ORF">SRO942_LOCUS41532</name>
    <name evidence="3" type="ORF">TMI583_LOCUS37714</name>
</gene>
<evidence type="ECO:0000313" key="5">
    <source>
        <dbReference type="Proteomes" id="UP000663829"/>
    </source>
</evidence>
<evidence type="ECO:0000313" key="3">
    <source>
        <dbReference type="EMBL" id="CAF4284254.1"/>
    </source>
</evidence>
<dbReference type="Proteomes" id="UP000682733">
    <property type="component" value="Unassembled WGS sequence"/>
</dbReference>
<accession>A0A815YQ97</accession>
<dbReference type="EMBL" id="CAJNOQ010030276">
    <property type="protein sequence ID" value="CAF1573740.1"/>
    <property type="molecule type" value="Genomic_DNA"/>
</dbReference>
<dbReference type="AlphaFoldDB" id="A0A815YQ97"/>
<dbReference type="EMBL" id="CAJOBC010096135">
    <property type="protein sequence ID" value="CAF4437861.1"/>
    <property type="molecule type" value="Genomic_DNA"/>
</dbReference>
<dbReference type="Proteomes" id="UP000663829">
    <property type="component" value="Unassembled WGS sequence"/>
</dbReference>
<dbReference type="EMBL" id="CAJNOK010033530">
    <property type="protein sequence ID" value="CAF1495266.1"/>
    <property type="molecule type" value="Genomic_DNA"/>
</dbReference>
<comment type="caution">
    <text evidence="2">The sequence shown here is derived from an EMBL/GenBank/DDBJ whole genome shotgun (WGS) entry which is preliminary data.</text>
</comment>
<evidence type="ECO:0000313" key="2">
    <source>
        <dbReference type="EMBL" id="CAF1573740.1"/>
    </source>
</evidence>
<evidence type="ECO:0000313" key="4">
    <source>
        <dbReference type="EMBL" id="CAF4437861.1"/>
    </source>
</evidence>
<evidence type="ECO:0000313" key="1">
    <source>
        <dbReference type="EMBL" id="CAF1495266.1"/>
    </source>
</evidence>
<reference evidence="2" key="1">
    <citation type="submission" date="2021-02" db="EMBL/GenBank/DDBJ databases">
        <authorList>
            <person name="Nowell W R."/>
        </authorList>
    </citation>
    <scope>NUCLEOTIDE SEQUENCE</scope>
</reference>
<proteinExistence type="predicted"/>
<dbReference type="Proteomes" id="UP000681722">
    <property type="component" value="Unassembled WGS sequence"/>
</dbReference>
<sequence>MTNYNYGYGRNIIYDFHEIELWLKQKLNKCKLIDTETVRQFDLFHCQFATFDTEPNLIIKIREHIQQEELPILKQEKLKDFITENRDNLLKVIGSLDHIFTYLQYTSTYDNMTLGEFIETKIICLKNIPELLKNENVLVGTALANTNFDK</sequence>
<keyword evidence="5" id="KW-1185">Reference proteome</keyword>
<name>A0A815YQ97_9BILA</name>